<keyword evidence="2" id="KW-1185">Reference proteome</keyword>
<accession>A0AC61DCW4</accession>
<gene>
    <name evidence="1" type="ORF">CS063_09940</name>
</gene>
<reference evidence="1" key="1">
    <citation type="submission" date="2017-10" db="EMBL/GenBank/DDBJ databases">
        <title>Genome sequence of cellulolytic Lachnospiraceae bacterium XHS1971 isolated from hotspring sediment.</title>
        <authorList>
            <person name="Vasudevan G."/>
            <person name="Joshi A.J."/>
            <person name="Hivarkar S."/>
            <person name="Lanjekar V.B."/>
            <person name="Dhakephalkar P.K."/>
            <person name="Dagar S."/>
        </authorList>
    </citation>
    <scope>NUCLEOTIDE SEQUENCE</scope>
    <source>
        <strain evidence="1">XHS1971</strain>
    </source>
</reference>
<proteinExistence type="predicted"/>
<sequence length="302" mass="33742">MNKNAVLLYNAYSGHQEVVSNLDYITARIQDMGCNLQIFRSQGKGSMEKYIMEKIDSDTTEMIIVSGGDGTINECVQGMIRKKLTHIPLGILPLGTANDFANSLGIPSKLSQALDIIANRYYDLVDIGNVNDNYFVNVCNMGAFSQVSHEVDTELKNKFGKLAYYVKGFDVIQNYQDMDLELITEDKCYSGKFFLVLIFNGKGAGGFMKLAKDASLFDGLFDVVCFKNLAFQDMPLLFLKVLQGEHFDNPNVLYFQTKSLTINSQQNIQYCTDVDGEKGPLLPLNISVIPQAMKIFMPSTSR</sequence>
<organism evidence="1 2">
    <name type="scientific">Sporanaerobium hydrogeniformans</name>
    <dbReference type="NCBI Taxonomy" id="3072179"/>
    <lineage>
        <taxon>Bacteria</taxon>
        <taxon>Bacillati</taxon>
        <taxon>Bacillota</taxon>
        <taxon>Clostridia</taxon>
        <taxon>Lachnospirales</taxon>
        <taxon>Lachnospiraceae</taxon>
        <taxon>Sporanaerobium</taxon>
    </lineage>
</organism>
<evidence type="ECO:0000313" key="1">
    <source>
        <dbReference type="EMBL" id="PHV70613.1"/>
    </source>
</evidence>
<name>A0AC61DCW4_9FIRM</name>
<comment type="caution">
    <text evidence="1">The sequence shown here is derived from an EMBL/GenBank/DDBJ whole genome shotgun (WGS) entry which is preliminary data.</text>
</comment>
<keyword evidence="1" id="KW-0418">Kinase</keyword>
<evidence type="ECO:0000313" key="2">
    <source>
        <dbReference type="Proteomes" id="UP000224460"/>
    </source>
</evidence>
<keyword evidence="1" id="KW-0808">Transferase</keyword>
<dbReference type="EMBL" id="PEDL01000009">
    <property type="protein sequence ID" value="PHV70613.1"/>
    <property type="molecule type" value="Genomic_DNA"/>
</dbReference>
<dbReference type="Proteomes" id="UP000224460">
    <property type="component" value="Unassembled WGS sequence"/>
</dbReference>
<protein>
    <submittedName>
        <fullName evidence="1">Lipid kinase</fullName>
    </submittedName>
</protein>